<dbReference type="EMBL" id="JANHOH010000011">
    <property type="protein sequence ID" value="MCQ6961061.1"/>
    <property type="molecule type" value="Genomic_DNA"/>
</dbReference>
<proteinExistence type="predicted"/>
<accession>A0ABT1T8W9</accession>
<dbReference type="RefSeq" id="WP_256541228.1">
    <property type="nucleotide sequence ID" value="NZ_JANHOH010000011.1"/>
</dbReference>
<evidence type="ECO:0008006" key="4">
    <source>
        <dbReference type="Google" id="ProtNLM"/>
    </source>
</evidence>
<reference evidence="2 3" key="1">
    <citation type="submission" date="2022-07" db="EMBL/GenBank/DDBJ databases">
        <title>Mucilaginibacter sp. JC4.</title>
        <authorList>
            <person name="Le V."/>
            <person name="Ko S.-R."/>
            <person name="Ahn C.-Y."/>
            <person name="Oh H.-M."/>
        </authorList>
    </citation>
    <scope>NUCLEOTIDE SEQUENCE [LARGE SCALE GENOMIC DNA]</scope>
    <source>
        <strain evidence="2 3">JC4</strain>
    </source>
</reference>
<feature type="chain" id="PRO_5046979099" description="WG repeat-containing protein" evidence="1">
    <location>
        <begin position="23"/>
        <end position="154"/>
    </location>
</feature>
<dbReference type="Proteomes" id="UP001204376">
    <property type="component" value="Unassembled WGS sequence"/>
</dbReference>
<sequence>MKKLKLLTTSIAIIVFAASAFAQKTKDSTRYNFITIDGKGGIHDHGGTKLGYIDKNNIVRNNKGQKLYFIDREGNVISADGTKLGKAKKNGDYYNNDGQIVLQLKNPDAERCEILDPKGHSQGYVHRNYKLHACAAHCYWLEQAKLKKEKEKTQ</sequence>
<evidence type="ECO:0000313" key="3">
    <source>
        <dbReference type="Proteomes" id="UP001204376"/>
    </source>
</evidence>
<organism evidence="2 3">
    <name type="scientific">Mucilaginibacter aquariorum</name>
    <dbReference type="NCBI Taxonomy" id="2967225"/>
    <lineage>
        <taxon>Bacteria</taxon>
        <taxon>Pseudomonadati</taxon>
        <taxon>Bacteroidota</taxon>
        <taxon>Sphingobacteriia</taxon>
        <taxon>Sphingobacteriales</taxon>
        <taxon>Sphingobacteriaceae</taxon>
        <taxon>Mucilaginibacter</taxon>
    </lineage>
</organism>
<feature type="signal peptide" evidence="1">
    <location>
        <begin position="1"/>
        <end position="22"/>
    </location>
</feature>
<evidence type="ECO:0000256" key="1">
    <source>
        <dbReference type="SAM" id="SignalP"/>
    </source>
</evidence>
<keyword evidence="3" id="KW-1185">Reference proteome</keyword>
<keyword evidence="1" id="KW-0732">Signal</keyword>
<name>A0ABT1T8W9_9SPHI</name>
<evidence type="ECO:0000313" key="2">
    <source>
        <dbReference type="EMBL" id="MCQ6961061.1"/>
    </source>
</evidence>
<gene>
    <name evidence="2" type="ORF">NPE20_24010</name>
</gene>
<protein>
    <recommendedName>
        <fullName evidence="4">WG repeat-containing protein</fullName>
    </recommendedName>
</protein>
<comment type="caution">
    <text evidence="2">The sequence shown here is derived from an EMBL/GenBank/DDBJ whole genome shotgun (WGS) entry which is preliminary data.</text>
</comment>